<feature type="transmembrane region" description="Helical" evidence="1">
    <location>
        <begin position="164"/>
        <end position="186"/>
    </location>
</feature>
<keyword evidence="3" id="KW-0808">Transferase</keyword>
<feature type="transmembrane region" description="Helical" evidence="1">
    <location>
        <begin position="193"/>
        <end position="211"/>
    </location>
</feature>
<feature type="transmembrane region" description="Helical" evidence="1">
    <location>
        <begin position="32"/>
        <end position="50"/>
    </location>
</feature>
<gene>
    <name evidence="3" type="primary">lnt_1</name>
    <name evidence="3" type="ORF">BLA13014_04561</name>
</gene>
<name>A0A6P2NRW0_9BURK</name>
<feature type="transmembrane region" description="Helical" evidence="1">
    <location>
        <begin position="56"/>
        <end position="72"/>
    </location>
</feature>
<dbReference type="Gene3D" id="3.60.110.10">
    <property type="entry name" value="Carbon-nitrogen hydrolase"/>
    <property type="match status" value="1"/>
</dbReference>
<evidence type="ECO:0000259" key="2">
    <source>
        <dbReference type="PROSITE" id="PS50263"/>
    </source>
</evidence>
<dbReference type="RefSeq" id="WP_175024157.1">
    <property type="nucleotide sequence ID" value="NZ_CABVQC010000033.1"/>
</dbReference>
<feature type="domain" description="CN hydrolase" evidence="2">
    <location>
        <begin position="227"/>
        <end position="426"/>
    </location>
</feature>
<dbReference type="GO" id="GO:0016746">
    <property type="term" value="F:acyltransferase activity"/>
    <property type="evidence" value="ECO:0007669"/>
    <property type="project" value="UniProtKB-KW"/>
</dbReference>
<evidence type="ECO:0000313" key="3">
    <source>
        <dbReference type="EMBL" id="VWB97588.1"/>
    </source>
</evidence>
<keyword evidence="1" id="KW-0812">Transmembrane</keyword>
<proteinExistence type="predicted"/>
<dbReference type="EC" id="2.3.1.-" evidence="3"/>
<dbReference type="Proteomes" id="UP000494261">
    <property type="component" value="Unassembled WGS sequence"/>
</dbReference>
<reference evidence="3 4" key="1">
    <citation type="submission" date="2019-09" db="EMBL/GenBank/DDBJ databases">
        <authorList>
            <person name="Depoorter E."/>
        </authorList>
    </citation>
    <scope>NUCLEOTIDE SEQUENCE [LARGE SCALE GENOMIC DNA]</scope>
    <source>
        <strain evidence="3">LMG 13014</strain>
    </source>
</reference>
<dbReference type="EMBL" id="CABVQC010000033">
    <property type="protein sequence ID" value="VWB97588.1"/>
    <property type="molecule type" value="Genomic_DNA"/>
</dbReference>
<protein>
    <submittedName>
        <fullName evidence="3">Apolipoprotein N-acyltransferase</fullName>
        <ecNumber evidence="3">2.3.1.-</ecNumber>
    </submittedName>
</protein>
<feature type="transmembrane region" description="Helical" evidence="1">
    <location>
        <begin position="108"/>
        <end position="130"/>
    </location>
</feature>
<dbReference type="AlphaFoldDB" id="A0A6P2NRW0"/>
<sequence length="426" mass="45365">MIGTGASSVGAAWVGRFLRPLQERPEGKLQGVLRLMMSAAVGAVIGWIAWGHGESTWGLVGLLLLPLLWGALRSRWEGLALMLTYYAGGARGLPGGAVAFFGDTAPHWWGLGMWLGASMLLSMPFALCWSSVPSKRAIGFALALLLCLAPPLGIVGWLNPLSVAGILFPFAGWLGLALTVGLFIALVLRRGRLIAGLVVAAAVANAAALHADSVIHLRWLGFDTSFPKLSSAGSDQATQYLSAMDRIQWLRGVIADMPPGATLVLPETVIGRFDGVAQSMLSEAEGELVAKNSRVLVGAELPEDNGRYKNAVVVLGAQRGDDRAAIQGIPVPISMWKPWAADGAEADLLARGNTITVEGRRVGVAICYEQLLTYSLLRLMADKPDLIAAVSNVWWARATNIPQIQFQSVHAFARLFGVPVFSAKNM</sequence>
<organism evidence="3 4">
    <name type="scientific">Burkholderia aenigmatica</name>
    <dbReference type="NCBI Taxonomy" id="2015348"/>
    <lineage>
        <taxon>Bacteria</taxon>
        <taxon>Pseudomonadati</taxon>
        <taxon>Pseudomonadota</taxon>
        <taxon>Betaproteobacteria</taxon>
        <taxon>Burkholderiales</taxon>
        <taxon>Burkholderiaceae</taxon>
        <taxon>Burkholderia</taxon>
        <taxon>Burkholderia cepacia complex</taxon>
    </lineage>
</organism>
<dbReference type="PROSITE" id="PS50263">
    <property type="entry name" value="CN_HYDROLASE"/>
    <property type="match status" value="1"/>
</dbReference>
<accession>A0A6P2NRW0</accession>
<keyword evidence="1" id="KW-1133">Transmembrane helix</keyword>
<dbReference type="InterPro" id="IPR003010">
    <property type="entry name" value="C-N_Hydrolase"/>
</dbReference>
<feature type="transmembrane region" description="Helical" evidence="1">
    <location>
        <begin position="79"/>
        <end position="102"/>
    </location>
</feature>
<evidence type="ECO:0000256" key="1">
    <source>
        <dbReference type="SAM" id="Phobius"/>
    </source>
</evidence>
<dbReference type="SUPFAM" id="SSF56317">
    <property type="entry name" value="Carbon-nitrogen hydrolase"/>
    <property type="match status" value="1"/>
</dbReference>
<evidence type="ECO:0000313" key="4">
    <source>
        <dbReference type="Proteomes" id="UP000494261"/>
    </source>
</evidence>
<keyword evidence="1" id="KW-0472">Membrane</keyword>
<keyword evidence="3" id="KW-0012">Acyltransferase</keyword>
<keyword evidence="3" id="KW-0449">Lipoprotein</keyword>
<feature type="transmembrane region" description="Helical" evidence="1">
    <location>
        <begin position="137"/>
        <end position="158"/>
    </location>
</feature>
<dbReference type="InterPro" id="IPR036526">
    <property type="entry name" value="C-N_Hydrolase_sf"/>
</dbReference>